<evidence type="ECO:0000256" key="1">
    <source>
        <dbReference type="SAM" id="MobiDB-lite"/>
    </source>
</evidence>
<sequence length="207" mass="22876">MYWDIQNMVQHGWYKYNTDPSLVGEGGEGGNEWEVAEAEEHVDGGGGLVKEWNDEEAGGREGVGEELVHPKVDEVRGAQDHVGVLIVEGHPGVARACGCRRLPAPGERPPAPQRPRPWAPRASAEHRRALIQTLVRVAQSEIPQQEEVPSQWVAQRTVSASQQPTRGGNAVRTDFSLSLLHRAVGRYGTCLLLCDFIQWAEGFIRKM</sequence>
<comment type="caution">
    <text evidence="2">The sequence shown here is derived from an EMBL/GenBank/DDBJ whole genome shotgun (WGS) entry which is preliminary data.</text>
</comment>
<organism evidence="2 3">
    <name type="scientific">Mycena albidolilacea</name>
    <dbReference type="NCBI Taxonomy" id="1033008"/>
    <lineage>
        <taxon>Eukaryota</taxon>
        <taxon>Fungi</taxon>
        <taxon>Dikarya</taxon>
        <taxon>Basidiomycota</taxon>
        <taxon>Agaricomycotina</taxon>
        <taxon>Agaricomycetes</taxon>
        <taxon>Agaricomycetidae</taxon>
        <taxon>Agaricales</taxon>
        <taxon>Marasmiineae</taxon>
        <taxon>Mycenaceae</taxon>
        <taxon>Mycena</taxon>
    </lineage>
</organism>
<feature type="compositionally biased region" description="Pro residues" evidence="1">
    <location>
        <begin position="106"/>
        <end position="118"/>
    </location>
</feature>
<dbReference type="Proteomes" id="UP001218218">
    <property type="component" value="Unassembled WGS sequence"/>
</dbReference>
<proteinExistence type="predicted"/>
<keyword evidence="3" id="KW-1185">Reference proteome</keyword>
<name>A0AAD7EPL5_9AGAR</name>
<dbReference type="EMBL" id="JARIHO010000021">
    <property type="protein sequence ID" value="KAJ7346332.1"/>
    <property type="molecule type" value="Genomic_DNA"/>
</dbReference>
<dbReference type="AlphaFoldDB" id="A0AAD7EPL5"/>
<feature type="region of interest" description="Disordered" evidence="1">
    <location>
        <begin position="104"/>
        <end position="123"/>
    </location>
</feature>
<accession>A0AAD7EPL5</accession>
<evidence type="ECO:0000313" key="2">
    <source>
        <dbReference type="EMBL" id="KAJ7346332.1"/>
    </source>
</evidence>
<protein>
    <submittedName>
        <fullName evidence="2">Uncharacterized protein</fullName>
    </submittedName>
</protein>
<evidence type="ECO:0000313" key="3">
    <source>
        <dbReference type="Proteomes" id="UP001218218"/>
    </source>
</evidence>
<reference evidence="2" key="1">
    <citation type="submission" date="2023-03" db="EMBL/GenBank/DDBJ databases">
        <title>Massive genome expansion in bonnet fungi (Mycena s.s.) driven by repeated elements and novel gene families across ecological guilds.</title>
        <authorList>
            <consortium name="Lawrence Berkeley National Laboratory"/>
            <person name="Harder C.B."/>
            <person name="Miyauchi S."/>
            <person name="Viragh M."/>
            <person name="Kuo A."/>
            <person name="Thoen E."/>
            <person name="Andreopoulos B."/>
            <person name="Lu D."/>
            <person name="Skrede I."/>
            <person name="Drula E."/>
            <person name="Henrissat B."/>
            <person name="Morin E."/>
            <person name="Kohler A."/>
            <person name="Barry K."/>
            <person name="LaButti K."/>
            <person name="Morin E."/>
            <person name="Salamov A."/>
            <person name="Lipzen A."/>
            <person name="Mereny Z."/>
            <person name="Hegedus B."/>
            <person name="Baldrian P."/>
            <person name="Stursova M."/>
            <person name="Weitz H."/>
            <person name="Taylor A."/>
            <person name="Grigoriev I.V."/>
            <person name="Nagy L.G."/>
            <person name="Martin F."/>
            <person name="Kauserud H."/>
        </authorList>
    </citation>
    <scope>NUCLEOTIDE SEQUENCE</scope>
    <source>
        <strain evidence="2">CBHHK002</strain>
    </source>
</reference>
<gene>
    <name evidence="2" type="ORF">DFH08DRAFT_810164</name>
</gene>